<keyword evidence="3" id="KW-1185">Reference proteome</keyword>
<organism evidence="2 3">
    <name type="scientific">Methylobacterium tardum</name>
    <dbReference type="NCBI Taxonomy" id="374432"/>
    <lineage>
        <taxon>Bacteria</taxon>
        <taxon>Pseudomonadati</taxon>
        <taxon>Pseudomonadota</taxon>
        <taxon>Alphaproteobacteria</taxon>
        <taxon>Hyphomicrobiales</taxon>
        <taxon>Methylobacteriaceae</taxon>
        <taxon>Methylobacterium</taxon>
    </lineage>
</organism>
<reference evidence="3" key="1">
    <citation type="journal article" date="2019" name="Int. J. Syst. Evol. Microbiol.">
        <title>The Global Catalogue of Microorganisms (GCM) 10K type strain sequencing project: providing services to taxonomists for standard genome sequencing and annotation.</title>
        <authorList>
            <consortium name="The Broad Institute Genomics Platform"/>
            <consortium name="The Broad Institute Genome Sequencing Center for Infectious Disease"/>
            <person name="Wu L."/>
            <person name="Ma J."/>
        </authorList>
    </citation>
    <scope>NUCLEOTIDE SEQUENCE [LARGE SCALE GENOMIC DNA]</scope>
    <source>
        <strain evidence="3">NBRC 103632</strain>
    </source>
</reference>
<dbReference type="Proteomes" id="UP001157440">
    <property type="component" value="Unassembled WGS sequence"/>
</dbReference>
<feature type="region of interest" description="Disordered" evidence="1">
    <location>
        <begin position="78"/>
        <end position="100"/>
    </location>
</feature>
<accession>A0AA37WPE9</accession>
<protein>
    <recommendedName>
        <fullName evidence="4">Transposase</fullName>
    </recommendedName>
</protein>
<sequence length="100" mass="11309">MQHNKHRSFVIPQVEFTPRLDPQTFKVKIAGSWQVLCLNEAMGAHNTAPKRCPECHGPILIASFGKALRRRLTDRKAHTGCPRIPSRYSGMPSRHPMPVI</sequence>
<dbReference type="AlphaFoldDB" id="A0AA37WPE9"/>
<dbReference type="EMBL" id="BSPL01000004">
    <property type="protein sequence ID" value="GLS68201.1"/>
    <property type="molecule type" value="Genomic_DNA"/>
</dbReference>
<evidence type="ECO:0008006" key="4">
    <source>
        <dbReference type="Google" id="ProtNLM"/>
    </source>
</evidence>
<gene>
    <name evidence="2" type="ORF">GCM10007890_02130</name>
</gene>
<name>A0AA37WPE9_9HYPH</name>
<evidence type="ECO:0000256" key="1">
    <source>
        <dbReference type="SAM" id="MobiDB-lite"/>
    </source>
</evidence>
<comment type="caution">
    <text evidence="2">The sequence shown here is derived from an EMBL/GenBank/DDBJ whole genome shotgun (WGS) entry which is preliminary data.</text>
</comment>
<proteinExistence type="predicted"/>
<evidence type="ECO:0000313" key="2">
    <source>
        <dbReference type="EMBL" id="GLS68201.1"/>
    </source>
</evidence>
<evidence type="ECO:0000313" key="3">
    <source>
        <dbReference type="Proteomes" id="UP001157440"/>
    </source>
</evidence>